<dbReference type="Proteomes" id="UP000092177">
    <property type="component" value="Chromosome 2"/>
</dbReference>
<evidence type="ECO:0000256" key="1">
    <source>
        <dbReference type="SAM" id="MobiDB-lite"/>
    </source>
</evidence>
<dbReference type="GeneID" id="28862505"/>
<reference evidence="3" key="1">
    <citation type="journal article" date="2017" name="BMC Genomics">
        <title>Gapless genome assembly of Colletotrichum higginsianum reveals chromosome structure and association of transposable elements with secondary metabolite gene clusters.</title>
        <authorList>
            <person name="Dallery J.-F."/>
            <person name="Lapalu N."/>
            <person name="Zampounis A."/>
            <person name="Pigne S."/>
            <person name="Luyten I."/>
            <person name="Amselem J."/>
            <person name="Wittenberg A.H.J."/>
            <person name="Zhou S."/>
            <person name="de Queiroz M.V."/>
            <person name="Robin G.P."/>
            <person name="Auger A."/>
            <person name="Hainaut M."/>
            <person name="Henrissat B."/>
            <person name="Kim K.-T."/>
            <person name="Lee Y.-H."/>
            <person name="Lespinet O."/>
            <person name="Schwartz D.C."/>
            <person name="Thon M.R."/>
            <person name="O'Connell R.J."/>
        </authorList>
    </citation>
    <scope>NUCLEOTIDE SEQUENCE [LARGE SCALE GENOMIC DNA]</scope>
    <source>
        <strain evidence="3">IMI 349063</strain>
    </source>
</reference>
<dbReference type="AlphaFoldDB" id="A0A1B7YRN0"/>
<protein>
    <submittedName>
        <fullName evidence="2">Uncharacterized protein</fullName>
    </submittedName>
</protein>
<dbReference type="OrthoDB" id="10047078at2759"/>
<name>A0A1B7YRN0_COLHI</name>
<dbReference type="PANTHER" id="PTHR43845">
    <property type="entry name" value="BLR5969 PROTEIN"/>
    <property type="match status" value="1"/>
</dbReference>
<dbReference type="PANTHER" id="PTHR43845:SF1">
    <property type="entry name" value="BLR5969 PROTEIN"/>
    <property type="match status" value="1"/>
</dbReference>
<sequence length="513" mass="57047">MSVTYTAQCFVRPSLSSLRSPYEHLTPVEPDRAFSLADVLAIRSIHPFYSPHVLYPPNSDAIRKARRRAAREAGEMDLKRQPLLWKKDLYTAIERLINDPSHQNTFRQSIYTSTTGGGSGSKPLFFATDVHENRRQRALFGRFLRHIGLATEKDWIVTVHSAGNLYRSLDLTLELLENAGATVLAAGHDMPPAAVVRLVTQYSANVLSGDSGQIVSMVHYISTLPPDERAKFSINKIIYTSESLTAAQRAHIRAVLGPDTQICSILGSAEGGPYAASSSTHLSRDHHHHHQEDASSDGDFQDFIVDDRMTRIEILPTCVPENDASPVSACVPDGERGMIAQTSLTRLRNPLVRYITGDIGSLHRLPPQAAAALPARERQHMYVLRLYGRDRRFSFEWGGEYYEFRNLVPLMNDARLGILQWQVVLDKAEGSEEAWLEVRVLRAGEDVGGSGNGGGGDGDGVVSKEELTRRIGTFFSLCAANEERFRLVFLDGLDEFELSTGGRKVVKFIDRFN</sequence>
<dbReference type="Gene3D" id="3.40.50.12780">
    <property type="entry name" value="N-terminal domain of ligase-like"/>
    <property type="match status" value="1"/>
</dbReference>
<proteinExistence type="predicted"/>
<dbReference type="InterPro" id="IPR042099">
    <property type="entry name" value="ANL_N_sf"/>
</dbReference>
<feature type="region of interest" description="Disordered" evidence="1">
    <location>
        <begin position="276"/>
        <end position="300"/>
    </location>
</feature>
<dbReference type="KEGG" id="chig:CH63R_03423"/>
<gene>
    <name evidence="2" type="ORF">CH63R_03423</name>
</gene>
<evidence type="ECO:0000313" key="2">
    <source>
        <dbReference type="EMBL" id="OBR14697.1"/>
    </source>
</evidence>
<dbReference type="VEuPathDB" id="FungiDB:CH63R_03423"/>
<accession>A0A1B7YRN0</accession>
<organism evidence="2 3">
    <name type="scientific">Colletotrichum higginsianum (strain IMI 349063)</name>
    <name type="common">Crucifer anthracnose fungus</name>
    <dbReference type="NCBI Taxonomy" id="759273"/>
    <lineage>
        <taxon>Eukaryota</taxon>
        <taxon>Fungi</taxon>
        <taxon>Dikarya</taxon>
        <taxon>Ascomycota</taxon>
        <taxon>Pezizomycotina</taxon>
        <taxon>Sordariomycetes</taxon>
        <taxon>Hypocreomycetidae</taxon>
        <taxon>Glomerellales</taxon>
        <taxon>Glomerellaceae</taxon>
        <taxon>Colletotrichum</taxon>
        <taxon>Colletotrichum destructivum species complex</taxon>
    </lineage>
</organism>
<dbReference type="RefSeq" id="XP_018163214.1">
    <property type="nucleotide sequence ID" value="XM_018298398.1"/>
</dbReference>
<dbReference type="EMBL" id="LTAN01000002">
    <property type="protein sequence ID" value="OBR14697.1"/>
    <property type="molecule type" value="Genomic_DNA"/>
</dbReference>
<evidence type="ECO:0000313" key="3">
    <source>
        <dbReference type="Proteomes" id="UP000092177"/>
    </source>
</evidence>
<comment type="caution">
    <text evidence="2">The sequence shown here is derived from an EMBL/GenBank/DDBJ whole genome shotgun (WGS) entry which is preliminary data.</text>
</comment>
<keyword evidence="3" id="KW-1185">Reference proteome</keyword>